<name>A0A8E2EL64_9PEZI</name>
<accession>A0A8E2EL64</accession>
<evidence type="ECO:0000259" key="2">
    <source>
        <dbReference type="Pfam" id="PF20411"/>
    </source>
</evidence>
<evidence type="ECO:0000313" key="4">
    <source>
        <dbReference type="Proteomes" id="UP000250266"/>
    </source>
</evidence>
<evidence type="ECO:0000313" key="3">
    <source>
        <dbReference type="EMBL" id="OCK86041.1"/>
    </source>
</evidence>
<sequence length="515" mass="57984">MSRSPNHAGYEGDPRPEAPNLDSFLKNIRPPKVVINAPIAKSSNRFEEDDLDADSIEYLYGGILDMQLAEEEGIRVKRMQHAFNAAESDIKDEEYEPIAHSAIESQTAQLVASIPVASSLMSGSDSSEDVVVFRGRNIKLMDIKPVDIKPVEMKPVDIEPVDIKLDVKVQAEMHVFKHVQGQESRGSQTEVSLTEKFAMVGISPPRSRRASTIKETDSETPLSDETNLSLGDSLDLFDEESTPGDSGMTDTGTGEEVIVTHCHTDEALAAQKRRRPEGLTKLDDPPLPEQLDLPTGRALFPISFLRQFWDSQTTVPGMWDWRFYGEQAKLIITHSKCQPWAPEVPCEHTAILALTAPIKKDIFMPAGLMPLFLEDGDSCTRYRYMGHYKATDLKRSALDRKDIEEQIPKVVMHHLAWRVWRYRGIRSEYHKALAAEFFPHVIMEWRGAGCPEVMALKEEVVMKRFLEVRSLAVDWFYTGTLGLTNDRTNLILRWDFNSNGSTLRACSTTMTSLMG</sequence>
<dbReference type="EMBL" id="KV744810">
    <property type="protein sequence ID" value="OCK86041.1"/>
    <property type="molecule type" value="Genomic_DNA"/>
</dbReference>
<evidence type="ECO:0000256" key="1">
    <source>
        <dbReference type="SAM" id="MobiDB-lite"/>
    </source>
</evidence>
<feature type="compositionally biased region" description="Polar residues" evidence="1">
    <location>
        <begin position="219"/>
        <end position="230"/>
    </location>
</feature>
<keyword evidence="4" id="KW-1185">Reference proteome</keyword>
<gene>
    <name evidence="3" type="ORF">K432DRAFT_438857</name>
</gene>
<organism evidence="3 4">
    <name type="scientific">Lepidopterella palustris CBS 459.81</name>
    <dbReference type="NCBI Taxonomy" id="1314670"/>
    <lineage>
        <taxon>Eukaryota</taxon>
        <taxon>Fungi</taxon>
        <taxon>Dikarya</taxon>
        <taxon>Ascomycota</taxon>
        <taxon>Pezizomycotina</taxon>
        <taxon>Dothideomycetes</taxon>
        <taxon>Pleosporomycetidae</taxon>
        <taxon>Mytilinidiales</taxon>
        <taxon>Argynnaceae</taxon>
        <taxon>Lepidopterella</taxon>
    </lineage>
</organism>
<feature type="region of interest" description="Disordered" evidence="1">
    <location>
        <begin position="204"/>
        <end position="250"/>
    </location>
</feature>
<feature type="region of interest" description="Disordered" evidence="1">
    <location>
        <begin position="268"/>
        <end position="290"/>
    </location>
</feature>
<dbReference type="InterPro" id="IPR046520">
    <property type="entry name" value="DUF6697"/>
</dbReference>
<proteinExistence type="predicted"/>
<reference evidence="3 4" key="1">
    <citation type="journal article" date="2016" name="Nat. Commun.">
        <title>Ectomycorrhizal ecology is imprinted in the genome of the dominant symbiotic fungus Cenococcum geophilum.</title>
        <authorList>
            <consortium name="DOE Joint Genome Institute"/>
            <person name="Peter M."/>
            <person name="Kohler A."/>
            <person name="Ohm R.A."/>
            <person name="Kuo A."/>
            <person name="Krutzmann J."/>
            <person name="Morin E."/>
            <person name="Arend M."/>
            <person name="Barry K.W."/>
            <person name="Binder M."/>
            <person name="Choi C."/>
            <person name="Clum A."/>
            <person name="Copeland A."/>
            <person name="Grisel N."/>
            <person name="Haridas S."/>
            <person name="Kipfer T."/>
            <person name="LaButti K."/>
            <person name="Lindquist E."/>
            <person name="Lipzen A."/>
            <person name="Maire R."/>
            <person name="Meier B."/>
            <person name="Mihaltcheva S."/>
            <person name="Molinier V."/>
            <person name="Murat C."/>
            <person name="Poggeler S."/>
            <person name="Quandt C.A."/>
            <person name="Sperisen C."/>
            <person name="Tritt A."/>
            <person name="Tisserant E."/>
            <person name="Crous P.W."/>
            <person name="Henrissat B."/>
            <person name="Nehls U."/>
            <person name="Egli S."/>
            <person name="Spatafora J.W."/>
            <person name="Grigoriev I.V."/>
            <person name="Martin F.M."/>
        </authorList>
    </citation>
    <scope>NUCLEOTIDE SEQUENCE [LARGE SCALE GENOMIC DNA]</scope>
    <source>
        <strain evidence="3 4">CBS 459.81</strain>
    </source>
</reference>
<protein>
    <recommendedName>
        <fullName evidence="2">DUF6697 domain-containing protein</fullName>
    </recommendedName>
</protein>
<feature type="domain" description="DUF6697" evidence="2">
    <location>
        <begin position="330"/>
        <end position="424"/>
    </location>
</feature>
<dbReference type="Proteomes" id="UP000250266">
    <property type="component" value="Unassembled WGS sequence"/>
</dbReference>
<dbReference type="Pfam" id="PF20411">
    <property type="entry name" value="DUF6697"/>
    <property type="match status" value="1"/>
</dbReference>
<dbReference type="AlphaFoldDB" id="A0A8E2EL64"/>
<feature type="region of interest" description="Disordered" evidence="1">
    <location>
        <begin position="1"/>
        <end position="24"/>
    </location>
</feature>